<dbReference type="Gene3D" id="3.30.565.10">
    <property type="entry name" value="Histidine kinase-like ATPase, C-terminal domain"/>
    <property type="match status" value="1"/>
</dbReference>
<keyword evidence="3 4" id="KW-0597">Phosphoprotein</keyword>
<dbReference type="Proteomes" id="UP000650424">
    <property type="component" value="Unassembled WGS sequence"/>
</dbReference>
<dbReference type="InterPro" id="IPR011006">
    <property type="entry name" value="CheY-like_superfamily"/>
</dbReference>
<dbReference type="PRINTS" id="PR00344">
    <property type="entry name" value="BCTRLSENSOR"/>
</dbReference>
<evidence type="ECO:0000256" key="2">
    <source>
        <dbReference type="ARBA" id="ARBA00012438"/>
    </source>
</evidence>
<dbReference type="Pfam" id="PF00512">
    <property type="entry name" value="HisKA"/>
    <property type="match status" value="1"/>
</dbReference>
<comment type="catalytic activity">
    <reaction evidence="1">
        <text>ATP + protein L-histidine = ADP + protein N-phospho-L-histidine.</text>
        <dbReference type="EC" id="2.7.13.3"/>
    </reaction>
</comment>
<dbReference type="EMBL" id="JACOGF010000022">
    <property type="protein sequence ID" value="MBC3920953.1"/>
    <property type="molecule type" value="Genomic_DNA"/>
</dbReference>
<dbReference type="SMART" id="SM00448">
    <property type="entry name" value="REC"/>
    <property type="match status" value="1"/>
</dbReference>
<evidence type="ECO:0000256" key="4">
    <source>
        <dbReference type="PROSITE-ProRule" id="PRU00169"/>
    </source>
</evidence>
<dbReference type="InterPro" id="IPR003594">
    <property type="entry name" value="HATPase_dom"/>
</dbReference>
<sequence>METFICKSDLDVEAEMRLGAAALIVSDEALSAYLLKFLNQFLNSQPTWSDFPILILSKSGIGSPNTSSFFQLGNVTLLERPLQGLTLISAAMSAFRGRQRQYAMREVDRRKDEFLAMLAHELRNPLAPISAASDLLNFPNLDPARIKRTSEIISRQVKHMTGLIDDLLDVSRVSRGLVTLKEEALDARHIATSAIEQVRPLLDARRHQLTLQTSLVPVYIKGDQKRLIQILSNVLNNAAKYTQEGGEITLSLNIEDDAIVFTIRDNGIGIEPQTISRIFDMFAQAERTSDRTQGGLGIGLALVQNLVQLHGGTVTASSDGLGLGSVFTITLPRFYPTALIDTEPAFTLESAKGNIKVLVVDDNEDAASMLGMFLELAGCSVKIVHSGKAALDIAKNETLDACLLDIGLPDMDGMQLARNLRLLPAMADTMLVAITGYGHDIDRQKSSAAGFDHHMVKPVDMDALMRLLTKQTN</sequence>
<organism evidence="7 8">
    <name type="scientific">Undibacterium hunanense</name>
    <dbReference type="NCBI Taxonomy" id="2762292"/>
    <lineage>
        <taxon>Bacteria</taxon>
        <taxon>Pseudomonadati</taxon>
        <taxon>Pseudomonadota</taxon>
        <taxon>Betaproteobacteria</taxon>
        <taxon>Burkholderiales</taxon>
        <taxon>Oxalobacteraceae</taxon>
        <taxon>Undibacterium</taxon>
    </lineage>
</organism>
<evidence type="ECO:0000256" key="1">
    <source>
        <dbReference type="ARBA" id="ARBA00000085"/>
    </source>
</evidence>
<comment type="caution">
    <text evidence="7">The sequence shown here is derived from an EMBL/GenBank/DDBJ whole genome shotgun (WGS) entry which is preliminary data.</text>
</comment>
<dbReference type="PROSITE" id="PS50109">
    <property type="entry name" value="HIS_KIN"/>
    <property type="match status" value="1"/>
</dbReference>
<dbReference type="CDD" id="cd00082">
    <property type="entry name" value="HisKA"/>
    <property type="match status" value="1"/>
</dbReference>
<feature type="modified residue" description="4-aspartylphosphate" evidence="4">
    <location>
        <position position="405"/>
    </location>
</feature>
<dbReference type="EC" id="2.7.13.3" evidence="2"/>
<evidence type="ECO:0000259" key="6">
    <source>
        <dbReference type="PROSITE" id="PS50110"/>
    </source>
</evidence>
<dbReference type="SUPFAM" id="SSF52172">
    <property type="entry name" value="CheY-like"/>
    <property type="match status" value="1"/>
</dbReference>
<evidence type="ECO:0000256" key="3">
    <source>
        <dbReference type="ARBA" id="ARBA00022553"/>
    </source>
</evidence>
<evidence type="ECO:0000313" key="8">
    <source>
        <dbReference type="Proteomes" id="UP000650424"/>
    </source>
</evidence>
<evidence type="ECO:0000259" key="5">
    <source>
        <dbReference type="PROSITE" id="PS50109"/>
    </source>
</evidence>
<dbReference type="InterPro" id="IPR004358">
    <property type="entry name" value="Sig_transdc_His_kin-like_C"/>
</dbReference>
<dbReference type="PANTHER" id="PTHR43547:SF2">
    <property type="entry name" value="HYBRID SIGNAL TRANSDUCTION HISTIDINE KINASE C"/>
    <property type="match status" value="1"/>
</dbReference>
<proteinExistence type="predicted"/>
<dbReference type="InterPro" id="IPR036890">
    <property type="entry name" value="HATPase_C_sf"/>
</dbReference>
<dbReference type="SUPFAM" id="SSF55874">
    <property type="entry name" value="ATPase domain of HSP90 chaperone/DNA topoisomerase II/histidine kinase"/>
    <property type="match status" value="1"/>
</dbReference>
<dbReference type="Gene3D" id="3.40.50.2300">
    <property type="match status" value="1"/>
</dbReference>
<dbReference type="Pfam" id="PF02518">
    <property type="entry name" value="HATPase_c"/>
    <property type="match status" value="1"/>
</dbReference>
<accession>A0ABR6ZYK1</accession>
<protein>
    <recommendedName>
        <fullName evidence="2">histidine kinase</fullName>
        <ecNumber evidence="2">2.7.13.3</ecNumber>
    </recommendedName>
</protein>
<dbReference type="PANTHER" id="PTHR43547">
    <property type="entry name" value="TWO-COMPONENT HISTIDINE KINASE"/>
    <property type="match status" value="1"/>
</dbReference>
<dbReference type="PROSITE" id="PS50110">
    <property type="entry name" value="RESPONSE_REGULATORY"/>
    <property type="match status" value="1"/>
</dbReference>
<dbReference type="SMART" id="SM00388">
    <property type="entry name" value="HisKA"/>
    <property type="match status" value="1"/>
</dbReference>
<dbReference type="Pfam" id="PF00072">
    <property type="entry name" value="Response_reg"/>
    <property type="match status" value="1"/>
</dbReference>
<dbReference type="InterPro" id="IPR005467">
    <property type="entry name" value="His_kinase_dom"/>
</dbReference>
<dbReference type="Gene3D" id="1.10.287.130">
    <property type="match status" value="1"/>
</dbReference>
<dbReference type="CDD" id="cd17580">
    <property type="entry name" value="REC_2_DhkD-like"/>
    <property type="match status" value="1"/>
</dbReference>
<dbReference type="SUPFAM" id="SSF47384">
    <property type="entry name" value="Homodimeric domain of signal transducing histidine kinase"/>
    <property type="match status" value="1"/>
</dbReference>
<dbReference type="InterPro" id="IPR003661">
    <property type="entry name" value="HisK_dim/P_dom"/>
</dbReference>
<dbReference type="InterPro" id="IPR001789">
    <property type="entry name" value="Sig_transdc_resp-reg_receiver"/>
</dbReference>
<dbReference type="SMART" id="SM00387">
    <property type="entry name" value="HATPase_c"/>
    <property type="match status" value="1"/>
</dbReference>
<reference evidence="7 8" key="1">
    <citation type="submission" date="2020-08" db="EMBL/GenBank/DDBJ databases">
        <title>Novel species isolated from subtropical streams in China.</title>
        <authorList>
            <person name="Lu H."/>
        </authorList>
    </citation>
    <scope>NUCLEOTIDE SEQUENCE [LARGE SCALE GENOMIC DNA]</scope>
    <source>
        <strain evidence="7 8">CY18W</strain>
    </source>
</reference>
<dbReference type="InterPro" id="IPR036097">
    <property type="entry name" value="HisK_dim/P_sf"/>
</dbReference>
<name>A0ABR6ZYK1_9BURK</name>
<gene>
    <name evidence="7" type="ORF">H8L32_26050</name>
</gene>
<keyword evidence="8" id="KW-1185">Reference proteome</keyword>
<feature type="domain" description="Response regulatory" evidence="6">
    <location>
        <begin position="356"/>
        <end position="472"/>
    </location>
</feature>
<feature type="domain" description="Histidine kinase" evidence="5">
    <location>
        <begin position="117"/>
        <end position="335"/>
    </location>
</feature>
<evidence type="ECO:0000313" key="7">
    <source>
        <dbReference type="EMBL" id="MBC3920953.1"/>
    </source>
</evidence>